<comment type="caution">
    <text evidence="6">The sequence shown here is derived from an EMBL/GenBank/DDBJ whole genome shotgun (WGS) entry which is preliminary data.</text>
</comment>
<evidence type="ECO:0000313" key="7">
    <source>
        <dbReference type="Proteomes" id="UP001165369"/>
    </source>
</evidence>
<dbReference type="RefSeq" id="WP_250063901.1">
    <property type="nucleotide sequence ID" value="NZ_JAMJPK010000012.1"/>
</dbReference>
<sequence length="367" mass="41225">MSSHLLRKINKTFFSCILLSVIALHPSPALSDIVIGSWNIQNLGWNNNKRFDKVAHVANHFDFLAIQELMNVAALERLEKKVESISDEPWSSIASNAVGRSSYREHYAFLWRDSAVEYVDGAVVFFDGDDTFAREPYSAKFRSLRSRQDFVVANIHVVYGSSVTDRIPEITALADYWEWLGETYPNTPRLLMGDFNLHPHHDAWDPLRTHGAIPAITQGSTTLSLSDGHYTNLYDNMWKIRGRLQVSERGVIEFPGLFNIDHMRAREVVSDHAPIYLSLGNAEIALTPFGPINIYNSLPAANDPVDCVDLNTSRLETLQVLPHIGPLRAQAIIDGRPWDHPEQLQRISGLGGERVNDIVLSGLACDQ</sequence>
<evidence type="ECO:0000256" key="1">
    <source>
        <dbReference type="ARBA" id="ARBA00007359"/>
    </source>
</evidence>
<dbReference type="InterPro" id="IPR036691">
    <property type="entry name" value="Endo/exonu/phosph_ase_sf"/>
</dbReference>
<dbReference type="Pfam" id="PF03372">
    <property type="entry name" value="Exo_endo_phos"/>
    <property type="match status" value="1"/>
</dbReference>
<dbReference type="PANTHER" id="PTHR11371">
    <property type="entry name" value="DEOXYRIBONUCLEASE"/>
    <property type="match status" value="1"/>
</dbReference>
<protein>
    <submittedName>
        <fullName evidence="6">Helix-hairpin-helix domain-containing protein</fullName>
    </submittedName>
</protein>
<dbReference type="Gene3D" id="1.10.150.320">
    <property type="entry name" value="Photosystem II 12 kDa extrinsic protein"/>
    <property type="match status" value="1"/>
</dbReference>
<evidence type="ECO:0000313" key="6">
    <source>
        <dbReference type="EMBL" id="MCL7942270.1"/>
    </source>
</evidence>
<dbReference type="Proteomes" id="UP001165369">
    <property type="component" value="Unassembled WGS sequence"/>
</dbReference>
<dbReference type="InterPro" id="IPR016202">
    <property type="entry name" value="DNase_I"/>
</dbReference>
<proteinExistence type="inferred from homology"/>
<feature type="chain" id="PRO_5047135594" evidence="4">
    <location>
        <begin position="32"/>
        <end position="367"/>
    </location>
</feature>
<keyword evidence="7" id="KW-1185">Reference proteome</keyword>
<evidence type="ECO:0000256" key="4">
    <source>
        <dbReference type="SAM" id="SignalP"/>
    </source>
</evidence>
<dbReference type="InterPro" id="IPR005135">
    <property type="entry name" value="Endo/exonuclease/phosphatase"/>
</dbReference>
<keyword evidence="4" id="KW-0732">Signal</keyword>
<evidence type="ECO:0000256" key="2">
    <source>
        <dbReference type="ARBA" id="ARBA00022722"/>
    </source>
</evidence>
<evidence type="ECO:0000256" key="3">
    <source>
        <dbReference type="ARBA" id="ARBA00022801"/>
    </source>
</evidence>
<dbReference type="SUPFAM" id="SSF81585">
    <property type="entry name" value="PsbU/PolX domain-like"/>
    <property type="match status" value="1"/>
</dbReference>
<keyword evidence="3" id="KW-0378">Hydrolase</keyword>
<organism evidence="6 7">
    <name type="scientific">Halomonas gemina</name>
    <dbReference type="NCBI Taxonomy" id="2945105"/>
    <lineage>
        <taxon>Bacteria</taxon>
        <taxon>Pseudomonadati</taxon>
        <taxon>Pseudomonadota</taxon>
        <taxon>Gammaproteobacteria</taxon>
        <taxon>Oceanospirillales</taxon>
        <taxon>Halomonadaceae</taxon>
        <taxon>Halomonas</taxon>
    </lineage>
</organism>
<keyword evidence="2" id="KW-0540">Nuclease</keyword>
<reference evidence="6" key="1">
    <citation type="submission" date="2022-05" db="EMBL/GenBank/DDBJ databases">
        <title>Halomonas geminus sp. nov. and Halomonas llamarensis sp. nov. isolated from high-altitude salars of the Atacama Desert.</title>
        <authorList>
            <person name="Hintersatz C."/>
            <person name="Rojas L.A."/>
            <person name="Wei T.-S."/>
            <person name="Kutschke S."/>
            <person name="Lehmann F."/>
            <person name="Jain R."/>
            <person name="Pollmann K."/>
        </authorList>
    </citation>
    <scope>NUCLEOTIDE SEQUENCE</scope>
    <source>
        <strain evidence="6">ATCH28</strain>
    </source>
</reference>
<comment type="similarity">
    <text evidence="1">Belongs to the DNase I family.</text>
</comment>
<dbReference type="CDD" id="cd10283">
    <property type="entry name" value="MnuA_DNase1-like"/>
    <property type="match status" value="1"/>
</dbReference>
<name>A0ABT0T5S1_9GAMM</name>
<feature type="domain" description="Endonuclease/exonuclease/phosphatase" evidence="5">
    <location>
        <begin position="36"/>
        <end position="203"/>
    </location>
</feature>
<dbReference type="Gene3D" id="3.60.10.10">
    <property type="entry name" value="Endonuclease/exonuclease/phosphatase"/>
    <property type="match status" value="1"/>
</dbReference>
<gene>
    <name evidence="6" type="ORF">M8009_18485</name>
</gene>
<accession>A0ABT0T5S1</accession>
<dbReference type="Pfam" id="PF12836">
    <property type="entry name" value="HHH_3"/>
    <property type="match status" value="1"/>
</dbReference>
<feature type="signal peptide" evidence="4">
    <location>
        <begin position="1"/>
        <end position="31"/>
    </location>
</feature>
<dbReference type="SUPFAM" id="SSF56219">
    <property type="entry name" value="DNase I-like"/>
    <property type="match status" value="1"/>
</dbReference>
<dbReference type="SMART" id="SM00476">
    <property type="entry name" value="DNaseIc"/>
    <property type="match status" value="1"/>
</dbReference>
<dbReference type="EMBL" id="JAMJPK010000012">
    <property type="protein sequence ID" value="MCL7942270.1"/>
    <property type="molecule type" value="Genomic_DNA"/>
</dbReference>
<dbReference type="PANTHER" id="PTHR11371:SF31">
    <property type="entry name" value="EXTRACELLULAR NUCLEASE"/>
    <property type="match status" value="1"/>
</dbReference>
<evidence type="ECO:0000259" key="5">
    <source>
        <dbReference type="Pfam" id="PF03372"/>
    </source>
</evidence>